<dbReference type="RefSeq" id="WP_205121438.1">
    <property type="nucleotide sequence ID" value="NZ_JAFBCM010000001.1"/>
</dbReference>
<organism evidence="1 2">
    <name type="scientific">Tenggerimyces flavus</name>
    <dbReference type="NCBI Taxonomy" id="1708749"/>
    <lineage>
        <taxon>Bacteria</taxon>
        <taxon>Bacillati</taxon>
        <taxon>Actinomycetota</taxon>
        <taxon>Actinomycetes</taxon>
        <taxon>Propionibacteriales</taxon>
        <taxon>Nocardioidaceae</taxon>
        <taxon>Tenggerimyces</taxon>
    </lineage>
</organism>
<dbReference type="EMBL" id="JBHRZH010000027">
    <property type="protein sequence ID" value="MFC3764503.1"/>
    <property type="molecule type" value="Genomic_DNA"/>
</dbReference>
<dbReference type="SUPFAM" id="SSF53756">
    <property type="entry name" value="UDP-Glycosyltransferase/glycogen phosphorylase"/>
    <property type="match status" value="1"/>
</dbReference>
<gene>
    <name evidence="1" type="ORF">ACFOUW_26945</name>
</gene>
<name>A0ABV7YH94_9ACTN</name>
<comment type="caution">
    <text evidence="1">The sequence shown here is derived from an EMBL/GenBank/DDBJ whole genome shotgun (WGS) entry which is preliminary data.</text>
</comment>
<proteinExistence type="predicted"/>
<protein>
    <submittedName>
        <fullName evidence="1">Uncharacterized protein</fullName>
    </submittedName>
</protein>
<evidence type="ECO:0000313" key="1">
    <source>
        <dbReference type="EMBL" id="MFC3764503.1"/>
    </source>
</evidence>
<reference evidence="2" key="1">
    <citation type="journal article" date="2019" name="Int. J. Syst. Evol. Microbiol.">
        <title>The Global Catalogue of Microorganisms (GCM) 10K type strain sequencing project: providing services to taxonomists for standard genome sequencing and annotation.</title>
        <authorList>
            <consortium name="The Broad Institute Genomics Platform"/>
            <consortium name="The Broad Institute Genome Sequencing Center for Infectious Disease"/>
            <person name="Wu L."/>
            <person name="Ma J."/>
        </authorList>
    </citation>
    <scope>NUCLEOTIDE SEQUENCE [LARGE SCALE GENOMIC DNA]</scope>
    <source>
        <strain evidence="2">CGMCC 4.7241</strain>
    </source>
</reference>
<accession>A0ABV7YH94</accession>
<sequence>MQSAERPWSQSTTATVDAELIESWTAALDELPYPTVGFGRTEPLAPGLSIVVLDLDDLDGLSVDGRRDVELVIVLTSAGRPIVEAFRTSHPELDVRTISLPTAHRAAARVAGLAAARRAQVREAGENGTVVETALAQAIARQVGGAEDVYWANVAVRTRTEFVAGTPDDDAGWRPHLAAIAQLEELRAEAGAAMVAPIDEAIAARATAIGTYLQRHPSEHAELVAALDELPIFHLPYGLVNAGMPRGVVFAYAFAPYADASGIVMAKRIRTMGRVADVVYNAMDRIRTVDPTTRRIAGPFTADEAVIATPTYFSHWPAMEQFILEGLDQARKWEAEKGPYRWSYSRAHFAASHLLGAAHKLASPSVSWTAEFSDPLSRDMLDEERGTTVEPGPVRELLTAGLEKLGLPMPASDNCFVWCEELAYVLADELIFTNENQLEYMLSYCSDPLVAATARAKAVVSAHPTLPTPFYSMVDGHAPLEPGKAHVAYFGVFYPTRGLDDVLAAAAELGPADRERLMLHVFTTKPETLRARAAELGIGACVRVGPYAGYLEFLNLTTRFDCLVVNDANTSEHHERNPYLPSKWSDYKGSGTAVWGLVEPDSPLSRQPLAYQSPVGDAATAKAVLERIVRARFPSA</sequence>
<keyword evidence="2" id="KW-1185">Reference proteome</keyword>
<dbReference type="Proteomes" id="UP001595699">
    <property type="component" value="Unassembled WGS sequence"/>
</dbReference>
<evidence type="ECO:0000313" key="2">
    <source>
        <dbReference type="Proteomes" id="UP001595699"/>
    </source>
</evidence>